<feature type="compositionally biased region" description="Polar residues" evidence="2">
    <location>
        <begin position="490"/>
        <end position="503"/>
    </location>
</feature>
<keyword evidence="5" id="KW-1185">Reference proteome</keyword>
<name>A0ABP0B3U3_9PEZI</name>
<feature type="coiled-coil region" evidence="1">
    <location>
        <begin position="280"/>
        <end position="307"/>
    </location>
</feature>
<dbReference type="InterPro" id="IPR031606">
    <property type="entry name" value="Kch1/2"/>
</dbReference>
<feature type="transmembrane region" description="Helical" evidence="3">
    <location>
        <begin position="37"/>
        <end position="64"/>
    </location>
</feature>
<evidence type="ECO:0000256" key="3">
    <source>
        <dbReference type="SAM" id="Phobius"/>
    </source>
</evidence>
<sequence>MGFMSHGIKGEVRPEQKWDYIGLNDFKSQSCFTPIAYAYLYFSLGLSIAVYAVDTFTAVNLLVFDRWSSEIAPTQLISFTASKWIFSICIILSVINLAYEHIRAMRIMRRGSVAECYLDNLAVRLESVRLGKGQGWKRFLVFAELTKSKKGAEYIALFTYFSFQSWIRVLLCSGPRQVVNALTLLSVYNAQLSVTGEDVGNTLLQFFDKIRILAEGNYREAVILSGMIFTLVIWVFSFLSLLLAFLFFLFFLWGYIPRSDGGLSGYCSRKINKRLMKIVTSKVNTALEEEERRRKKAELKAAKKKGELPPTELTATIPNVGEATLPSSSPYGNNNTYGGSTDKLPAMPNVMLQRNDTMATLPPYSSRPGTAAGGGPNNNSSFELNSMDQKPRPMMPPTRSGTMASMATMNTMSSRPMPTRSGTMASTSTLAAPTPVNPSYSTRAPLLGYAAEPGRSSSPTPTLPEMDGSRPGTQNGPGGPGGPMSPYGQLNRTNTGASNMSYGRNNSRNDSFSSNQYPNQYPDEMPPMPQMPQPVRSPAGPPAGPGGYGYNNGVLNDNRPPTAGSYATNGRNNSQSGSQDFGYGGYNNGNNINTNGRNNSLSSNGPRFAAYRPDDNNGTGRASPAPSARSYGPGSGPVLPNGPGQGRDPGMMSPMRSATNPYPVSPRTYGGNGNGNGNGSPYGPPQRNMTAPMPQLGGQNQNSNGGFGHGRQISEESSYSSYFERPTTSSSQRPPGAGNVSSGYAPPRGPQGYGNNGSGNAGAWNNDVEAQRGGRY</sequence>
<feature type="compositionally biased region" description="Polar residues" evidence="2">
    <location>
        <begin position="565"/>
        <end position="579"/>
    </location>
</feature>
<protein>
    <submittedName>
        <fullName evidence="4">Potassium transporter</fullName>
    </submittedName>
</protein>
<proteinExistence type="predicted"/>
<accession>A0ABP0B3U3</accession>
<feature type="transmembrane region" description="Helical" evidence="3">
    <location>
        <begin position="84"/>
        <end position="102"/>
    </location>
</feature>
<evidence type="ECO:0000313" key="5">
    <source>
        <dbReference type="Proteomes" id="UP001642406"/>
    </source>
</evidence>
<comment type="caution">
    <text evidence="4">The sequence shown here is derived from an EMBL/GenBank/DDBJ whole genome shotgun (WGS) entry which is preliminary data.</text>
</comment>
<dbReference type="PANTHER" id="PTHR36424:SF1">
    <property type="entry name" value="LOW AFFINITY K(+) TRANSPORTER 1-RELATED"/>
    <property type="match status" value="1"/>
</dbReference>
<dbReference type="PANTHER" id="PTHR36424">
    <property type="entry name" value="PHEROMONE-REGULATED MEMBRANE PROTEIN 6"/>
    <property type="match status" value="1"/>
</dbReference>
<dbReference type="Proteomes" id="UP001642406">
    <property type="component" value="Unassembled WGS sequence"/>
</dbReference>
<feature type="compositionally biased region" description="Low complexity" evidence="2">
    <location>
        <begin position="504"/>
        <end position="515"/>
    </location>
</feature>
<keyword evidence="3" id="KW-0472">Membrane</keyword>
<reference evidence="4 5" key="1">
    <citation type="submission" date="2024-01" db="EMBL/GenBank/DDBJ databases">
        <authorList>
            <person name="Allen C."/>
            <person name="Tagirdzhanova G."/>
        </authorList>
    </citation>
    <scope>NUCLEOTIDE SEQUENCE [LARGE SCALE GENOMIC DNA]</scope>
</reference>
<organism evidence="4 5">
    <name type="scientific">Sporothrix bragantina</name>
    <dbReference type="NCBI Taxonomy" id="671064"/>
    <lineage>
        <taxon>Eukaryota</taxon>
        <taxon>Fungi</taxon>
        <taxon>Dikarya</taxon>
        <taxon>Ascomycota</taxon>
        <taxon>Pezizomycotina</taxon>
        <taxon>Sordariomycetes</taxon>
        <taxon>Sordariomycetidae</taxon>
        <taxon>Ophiostomatales</taxon>
        <taxon>Ophiostomataceae</taxon>
        <taxon>Sporothrix</taxon>
    </lineage>
</organism>
<dbReference type="EMBL" id="CAWUHC010000011">
    <property type="protein sequence ID" value="CAK7214201.1"/>
    <property type="molecule type" value="Genomic_DNA"/>
</dbReference>
<feature type="compositionally biased region" description="Low complexity" evidence="2">
    <location>
        <begin position="588"/>
        <end position="599"/>
    </location>
</feature>
<feature type="region of interest" description="Disordered" evidence="2">
    <location>
        <begin position="364"/>
        <end position="396"/>
    </location>
</feature>
<keyword evidence="3" id="KW-0812">Transmembrane</keyword>
<feature type="compositionally biased region" description="Gly residues" evidence="2">
    <location>
        <begin position="751"/>
        <end position="760"/>
    </location>
</feature>
<feature type="region of interest" description="Disordered" evidence="2">
    <location>
        <begin position="413"/>
        <end position="776"/>
    </location>
</feature>
<feature type="compositionally biased region" description="Low complexity" evidence="2">
    <location>
        <begin position="695"/>
        <end position="704"/>
    </location>
</feature>
<dbReference type="Pfam" id="PF16944">
    <property type="entry name" value="KCH"/>
    <property type="match status" value="1"/>
</dbReference>
<feature type="transmembrane region" description="Helical" evidence="3">
    <location>
        <begin position="228"/>
        <end position="256"/>
    </location>
</feature>
<feature type="compositionally biased region" description="Gly residues" evidence="2">
    <location>
        <begin position="670"/>
        <end position="680"/>
    </location>
</feature>
<evidence type="ECO:0000256" key="2">
    <source>
        <dbReference type="SAM" id="MobiDB-lite"/>
    </source>
</evidence>
<gene>
    <name evidence="4" type="primary">KCH1</name>
    <name evidence="4" type="ORF">SBRCBS47491_002068</name>
</gene>
<evidence type="ECO:0000256" key="1">
    <source>
        <dbReference type="SAM" id="Coils"/>
    </source>
</evidence>
<feature type="compositionally biased region" description="Polar residues" evidence="2">
    <location>
        <begin position="420"/>
        <end position="442"/>
    </location>
</feature>
<keyword evidence="1" id="KW-0175">Coiled coil</keyword>
<keyword evidence="3" id="KW-1133">Transmembrane helix</keyword>
<evidence type="ECO:0000313" key="4">
    <source>
        <dbReference type="EMBL" id="CAK7214201.1"/>
    </source>
</evidence>